<keyword evidence="3" id="KW-0732">Signal</keyword>
<dbReference type="PANTHER" id="PTHR42834:SF1">
    <property type="entry name" value="ENDONUCLEASE_EXONUCLEASE_PHOSPHATASE FAMILY PROTEIN (AFU_ORTHOLOGUE AFUA_3G09210)"/>
    <property type="match status" value="1"/>
</dbReference>
<dbReference type="SUPFAM" id="SSF56219">
    <property type="entry name" value="DNase I-like"/>
    <property type="match status" value="1"/>
</dbReference>
<dbReference type="PANTHER" id="PTHR42834">
    <property type="entry name" value="ENDONUCLEASE/EXONUCLEASE/PHOSPHATASE FAMILY PROTEIN (AFU_ORTHOLOGUE AFUA_3G09210)"/>
    <property type="match status" value="1"/>
</dbReference>
<dbReference type="EMBL" id="CACSIO010000001">
    <property type="protein sequence ID" value="CAA0084716.1"/>
    <property type="molecule type" value="Genomic_DNA"/>
</dbReference>
<keyword evidence="6" id="KW-1185">Reference proteome</keyword>
<evidence type="ECO:0000313" key="5">
    <source>
        <dbReference type="EMBL" id="CAA0084716.1"/>
    </source>
</evidence>
<dbReference type="AlphaFoldDB" id="A0A5S9N4N5"/>
<keyword evidence="2" id="KW-0812">Transmembrane</keyword>
<dbReference type="InterPro" id="IPR036691">
    <property type="entry name" value="Endo/exonu/phosph_ase_sf"/>
</dbReference>
<protein>
    <recommendedName>
        <fullName evidence="4">Endonuclease/exonuclease/phosphatase domain-containing protein</fullName>
    </recommendedName>
</protein>
<dbReference type="InterPro" id="IPR047971">
    <property type="entry name" value="ExeM-like"/>
</dbReference>
<dbReference type="Proteomes" id="UP000441399">
    <property type="component" value="Unassembled WGS sequence"/>
</dbReference>
<evidence type="ECO:0000256" key="3">
    <source>
        <dbReference type="SAM" id="SignalP"/>
    </source>
</evidence>
<dbReference type="OrthoDB" id="9800417at2"/>
<dbReference type="InterPro" id="IPR005135">
    <property type="entry name" value="Endo/exonuclease/phosphatase"/>
</dbReference>
<evidence type="ECO:0000313" key="6">
    <source>
        <dbReference type="Proteomes" id="UP000441399"/>
    </source>
</evidence>
<dbReference type="Pfam" id="PF03372">
    <property type="entry name" value="Exo_endo_phos"/>
    <property type="match status" value="1"/>
</dbReference>
<feature type="transmembrane region" description="Helical" evidence="2">
    <location>
        <begin position="835"/>
        <end position="852"/>
    </location>
</feature>
<name>A0A5S9N4N5_9GAMM</name>
<keyword evidence="2" id="KW-1133">Transmembrane helix</keyword>
<gene>
    <name evidence="5" type="ORF">OPDIPICF_00718</name>
</gene>
<feature type="chain" id="PRO_5025066938" description="Endonuclease/exonuclease/phosphatase domain-containing protein" evidence="3">
    <location>
        <begin position="19"/>
        <end position="856"/>
    </location>
</feature>
<sequence length="856" mass="90079">MKLLKGMLLASASVGAQAELIINEFDADQPSSDTAEFVEIFDGGAGNTSLDGHVIVLYNGSDDASYDAIDLDGFLTNADGYFVLCSDSATVANCQLDTLSQLQNGPDAIALYQGSATSFGNDTAITSANLIDAVVYGTNDSDDAGLLIMLNAGQPQVNDTASTSAQRCVNGSGGALNTDTYTSAIPTPGAANACAGGGNGGGTTDLGSCGDAAQLISGIQGNITNITADTSPLVGQTVVVEALVTADFTKVDNDNPRYNGFWIQEEESDYDANDMTSEGIFVYSNDIAVSVGDLVRLKAQVDEFGQQTQLKTVSDSTVCSSGNSLPAQQNVTLPVSDLLDFEAIEGMRVSYSQGLIISDLFGSGYGFGNFGQFGVSSKLHFQPTEIAEPESVEAAAAAELRTRDFVLIDDGVSAKNPAFIPFPDASGFSALNPMRIGYTVPTVDGVMHGFNAFRIVVPTDITIVPSLPRTAEPEVAADANLVVVGMNVLNYFNGDGNGSGFGEDLSGPAKSTFRGAETYEAFQMQEAKIVAAIQATDADIVGLMELENDGFDADSSVADLVEALNSGQPAEDHYSLVDPGTAKIGDDAIVVGLIYRADKVSLKGDAVVLDETNSPTDANGVLFNTDKNRPALIQSFEFQGNVLTVAVNHLKSKGSACGEPNEGADGQANCNIMRTRAAKGLAQFLATDPTASGNDSVMILGDLNAYSKEDPMDELETAGYTNLKYTDKATEVQPYSYSFSGFLGSLDHALVKGSLLGNVVSVDAWHINSVEDTLMDYYTEANGHPFDSIDNYANADAYRSSDHDPIVVGLKFDDNSEPDPTPDPKPDPKPQPPKFGAFMPFMLLLMVGFAAVRRKR</sequence>
<feature type="domain" description="Endonuclease/exonuclease/phosphatase" evidence="4">
    <location>
        <begin position="527"/>
        <end position="803"/>
    </location>
</feature>
<reference evidence="5 6" key="1">
    <citation type="submission" date="2019-11" db="EMBL/GenBank/DDBJ databases">
        <authorList>
            <person name="Holert J."/>
        </authorList>
    </citation>
    <scope>NUCLEOTIDE SEQUENCE [LARGE SCALE GENOMIC DNA]</scope>
    <source>
        <strain evidence="5">SB11_3</strain>
    </source>
</reference>
<dbReference type="CDD" id="cd10283">
    <property type="entry name" value="MnuA_DNase1-like"/>
    <property type="match status" value="1"/>
</dbReference>
<organism evidence="5 6">
    <name type="scientific">BD1-7 clade bacterium</name>
    <dbReference type="NCBI Taxonomy" id="2029982"/>
    <lineage>
        <taxon>Bacteria</taxon>
        <taxon>Pseudomonadati</taxon>
        <taxon>Pseudomonadota</taxon>
        <taxon>Gammaproteobacteria</taxon>
        <taxon>Cellvibrionales</taxon>
        <taxon>Spongiibacteraceae</taxon>
        <taxon>BD1-7 clade</taxon>
    </lineage>
</organism>
<accession>A0A5S9N4N5</accession>
<evidence type="ECO:0000256" key="2">
    <source>
        <dbReference type="SAM" id="Phobius"/>
    </source>
</evidence>
<evidence type="ECO:0000259" key="4">
    <source>
        <dbReference type="Pfam" id="PF03372"/>
    </source>
</evidence>
<feature type="signal peptide" evidence="3">
    <location>
        <begin position="1"/>
        <end position="18"/>
    </location>
</feature>
<proteinExistence type="predicted"/>
<feature type="region of interest" description="Disordered" evidence="1">
    <location>
        <begin position="812"/>
        <end position="834"/>
    </location>
</feature>
<dbReference type="Gene3D" id="3.60.10.10">
    <property type="entry name" value="Endonuclease/exonuclease/phosphatase"/>
    <property type="match status" value="1"/>
</dbReference>
<dbReference type="CDD" id="cd04486">
    <property type="entry name" value="YhcR_OBF_like"/>
    <property type="match status" value="1"/>
</dbReference>
<keyword evidence="2" id="KW-0472">Membrane</keyword>
<dbReference type="GO" id="GO:0003824">
    <property type="term" value="F:catalytic activity"/>
    <property type="evidence" value="ECO:0007669"/>
    <property type="project" value="InterPro"/>
</dbReference>
<dbReference type="NCBIfam" id="NF033681">
    <property type="entry name" value="ExeM_NucH_DNase"/>
    <property type="match status" value="1"/>
</dbReference>
<evidence type="ECO:0000256" key="1">
    <source>
        <dbReference type="SAM" id="MobiDB-lite"/>
    </source>
</evidence>